<dbReference type="InterPro" id="IPR038825">
    <property type="entry name" value="Apical_junction"/>
</dbReference>
<organism evidence="1">
    <name type="scientific">Homalodisca liturata</name>
    <dbReference type="NCBI Taxonomy" id="320908"/>
    <lineage>
        <taxon>Eukaryota</taxon>
        <taxon>Metazoa</taxon>
        <taxon>Ecdysozoa</taxon>
        <taxon>Arthropoda</taxon>
        <taxon>Hexapoda</taxon>
        <taxon>Insecta</taxon>
        <taxon>Pterygota</taxon>
        <taxon>Neoptera</taxon>
        <taxon>Paraneoptera</taxon>
        <taxon>Hemiptera</taxon>
        <taxon>Auchenorrhyncha</taxon>
        <taxon>Membracoidea</taxon>
        <taxon>Cicadellidae</taxon>
        <taxon>Cicadellinae</taxon>
        <taxon>Proconiini</taxon>
        <taxon>Homalodisca</taxon>
    </lineage>
</organism>
<accession>A0A1B6IGB0</accession>
<proteinExistence type="predicted"/>
<dbReference type="AlphaFoldDB" id="A0A1B6IGB0"/>
<protein>
    <submittedName>
        <fullName evidence="1">Uncharacterized protein</fullName>
    </submittedName>
</protein>
<dbReference type="EMBL" id="GECU01021744">
    <property type="protein sequence ID" value="JAS85962.1"/>
    <property type="molecule type" value="Transcribed_RNA"/>
</dbReference>
<dbReference type="GO" id="GO:0043296">
    <property type="term" value="C:apical junction complex"/>
    <property type="evidence" value="ECO:0007669"/>
    <property type="project" value="TreeGrafter"/>
</dbReference>
<reference evidence="1" key="1">
    <citation type="submission" date="2015-11" db="EMBL/GenBank/DDBJ databases">
        <title>De novo transcriptome assembly of four potential Pierce s Disease insect vectors from Arizona vineyards.</title>
        <authorList>
            <person name="Tassone E.E."/>
        </authorList>
    </citation>
    <scope>NUCLEOTIDE SEQUENCE</scope>
</reference>
<evidence type="ECO:0000313" key="1">
    <source>
        <dbReference type="EMBL" id="JAS85962.1"/>
    </source>
</evidence>
<gene>
    <name evidence="1" type="ORF">g.2111</name>
</gene>
<dbReference type="PANTHER" id="PTHR21517:SF3">
    <property type="entry name" value="APICAL JUNCTION COMPONENT 1 HOMOLOG"/>
    <property type="match status" value="1"/>
</dbReference>
<dbReference type="GO" id="GO:0045216">
    <property type="term" value="P:cell-cell junction organization"/>
    <property type="evidence" value="ECO:0007669"/>
    <property type="project" value="InterPro"/>
</dbReference>
<dbReference type="PANTHER" id="PTHR21517">
    <property type="entry name" value="APICAL JUNCTION COMPONENT 1 HOMOLOG"/>
    <property type="match status" value="1"/>
</dbReference>
<name>A0A1B6IGB0_9HEMI</name>
<dbReference type="GO" id="GO:0005886">
    <property type="term" value="C:plasma membrane"/>
    <property type="evidence" value="ECO:0007669"/>
    <property type="project" value="TreeGrafter"/>
</dbReference>
<sequence>MGRRRSEGFDPKFTSAPRGRRVSFEVEGNGLVRCRYSKCGKTSNVTDARRTFKTCHNCAHVYCSRGLLSNQKWGGAVVKGLIQSSHQPREVVEFLLKLKEMDLSAVDILSAERHPMLQMHVEHLKPVIIVLMSIVRGGSFRTRNGEAP</sequence>